<sequence>TVFEGELVGVSLALDMLAKERGAEGCQVAVYVDSQAALQALREPSSTSPGHYLIPPIWRQAKKISTEMTGTEIEMVWLAGHKGIRGNEEADKAAKDAATEGKRANENRKLPNHLKGELPASVSALKQNLKKRIKDSWIRQ</sequence>
<evidence type="ECO:0000313" key="3">
    <source>
        <dbReference type="EMBL" id="EIW77851.1"/>
    </source>
</evidence>
<dbReference type="GeneID" id="19206820"/>
<evidence type="ECO:0000256" key="1">
    <source>
        <dbReference type="SAM" id="MobiDB-lite"/>
    </source>
</evidence>
<dbReference type="RefSeq" id="XP_007771740.1">
    <property type="nucleotide sequence ID" value="XM_007773550.1"/>
</dbReference>
<dbReference type="GO" id="GO:0003676">
    <property type="term" value="F:nucleic acid binding"/>
    <property type="evidence" value="ECO:0007669"/>
    <property type="project" value="InterPro"/>
</dbReference>
<dbReference type="SUPFAM" id="SSF53098">
    <property type="entry name" value="Ribonuclease H-like"/>
    <property type="match status" value="1"/>
</dbReference>
<dbReference type="InterPro" id="IPR002156">
    <property type="entry name" value="RNaseH_domain"/>
</dbReference>
<feature type="domain" description="RNase H type-1" evidence="2">
    <location>
        <begin position="1"/>
        <end position="99"/>
    </location>
</feature>
<organism evidence="3 4">
    <name type="scientific">Coniophora puteana (strain RWD-64-598)</name>
    <name type="common">Brown rot fungus</name>
    <dbReference type="NCBI Taxonomy" id="741705"/>
    <lineage>
        <taxon>Eukaryota</taxon>
        <taxon>Fungi</taxon>
        <taxon>Dikarya</taxon>
        <taxon>Basidiomycota</taxon>
        <taxon>Agaricomycotina</taxon>
        <taxon>Agaricomycetes</taxon>
        <taxon>Agaricomycetidae</taxon>
        <taxon>Boletales</taxon>
        <taxon>Coniophorineae</taxon>
        <taxon>Coniophoraceae</taxon>
        <taxon>Coniophora</taxon>
    </lineage>
</organism>
<evidence type="ECO:0000259" key="2">
    <source>
        <dbReference type="PROSITE" id="PS50879"/>
    </source>
</evidence>
<gene>
    <name evidence="3" type="ORF">CONPUDRAFT_37170</name>
</gene>
<dbReference type="Pfam" id="PF00075">
    <property type="entry name" value="RNase_H"/>
    <property type="match status" value="1"/>
</dbReference>
<dbReference type="EMBL" id="JH711583">
    <property type="protein sequence ID" value="EIW77851.1"/>
    <property type="molecule type" value="Genomic_DNA"/>
</dbReference>
<comment type="caution">
    <text evidence="3">The sequence shown here is derived from an EMBL/GenBank/DDBJ whole genome shotgun (WGS) entry which is preliminary data.</text>
</comment>
<protein>
    <recommendedName>
        <fullName evidence="2">RNase H type-1 domain-containing protein</fullName>
    </recommendedName>
</protein>
<accession>A0A5M3MGV9</accession>
<dbReference type="InterPro" id="IPR012337">
    <property type="entry name" value="RNaseH-like_sf"/>
</dbReference>
<dbReference type="OrthoDB" id="2691899at2759"/>
<proteinExistence type="predicted"/>
<dbReference type="OMA" id="TEIEMVW"/>
<reference evidence="4" key="1">
    <citation type="journal article" date="2012" name="Science">
        <title>The Paleozoic origin of enzymatic lignin decomposition reconstructed from 31 fungal genomes.</title>
        <authorList>
            <person name="Floudas D."/>
            <person name="Binder M."/>
            <person name="Riley R."/>
            <person name="Barry K."/>
            <person name="Blanchette R.A."/>
            <person name="Henrissat B."/>
            <person name="Martinez A.T."/>
            <person name="Otillar R."/>
            <person name="Spatafora J.W."/>
            <person name="Yadav J.S."/>
            <person name="Aerts A."/>
            <person name="Benoit I."/>
            <person name="Boyd A."/>
            <person name="Carlson A."/>
            <person name="Copeland A."/>
            <person name="Coutinho P.M."/>
            <person name="de Vries R.P."/>
            <person name="Ferreira P."/>
            <person name="Findley K."/>
            <person name="Foster B."/>
            <person name="Gaskell J."/>
            <person name="Glotzer D."/>
            <person name="Gorecki P."/>
            <person name="Heitman J."/>
            <person name="Hesse C."/>
            <person name="Hori C."/>
            <person name="Igarashi K."/>
            <person name="Jurgens J.A."/>
            <person name="Kallen N."/>
            <person name="Kersten P."/>
            <person name="Kohler A."/>
            <person name="Kuees U."/>
            <person name="Kumar T.K.A."/>
            <person name="Kuo A."/>
            <person name="LaButti K."/>
            <person name="Larrondo L.F."/>
            <person name="Lindquist E."/>
            <person name="Ling A."/>
            <person name="Lombard V."/>
            <person name="Lucas S."/>
            <person name="Lundell T."/>
            <person name="Martin R."/>
            <person name="McLaughlin D.J."/>
            <person name="Morgenstern I."/>
            <person name="Morin E."/>
            <person name="Murat C."/>
            <person name="Nagy L.G."/>
            <person name="Nolan M."/>
            <person name="Ohm R.A."/>
            <person name="Patyshakuliyeva A."/>
            <person name="Rokas A."/>
            <person name="Ruiz-Duenas F.J."/>
            <person name="Sabat G."/>
            <person name="Salamov A."/>
            <person name="Samejima M."/>
            <person name="Schmutz J."/>
            <person name="Slot J.C."/>
            <person name="St John F."/>
            <person name="Stenlid J."/>
            <person name="Sun H."/>
            <person name="Sun S."/>
            <person name="Syed K."/>
            <person name="Tsang A."/>
            <person name="Wiebenga A."/>
            <person name="Young D."/>
            <person name="Pisabarro A."/>
            <person name="Eastwood D.C."/>
            <person name="Martin F."/>
            <person name="Cullen D."/>
            <person name="Grigoriev I.V."/>
            <person name="Hibbett D.S."/>
        </authorList>
    </citation>
    <scope>NUCLEOTIDE SEQUENCE [LARGE SCALE GENOMIC DNA]</scope>
    <source>
        <strain evidence="4">RWD-64-598 SS2</strain>
    </source>
</reference>
<dbReference type="KEGG" id="cput:CONPUDRAFT_37170"/>
<feature type="non-terminal residue" evidence="3">
    <location>
        <position position="1"/>
    </location>
</feature>
<keyword evidence="4" id="KW-1185">Reference proteome</keyword>
<feature type="compositionally biased region" description="Basic and acidic residues" evidence="1">
    <location>
        <begin position="87"/>
        <end position="109"/>
    </location>
</feature>
<feature type="non-terminal residue" evidence="3">
    <location>
        <position position="140"/>
    </location>
</feature>
<dbReference type="Gene3D" id="3.30.420.10">
    <property type="entry name" value="Ribonuclease H-like superfamily/Ribonuclease H"/>
    <property type="match status" value="1"/>
</dbReference>
<dbReference type="Proteomes" id="UP000053558">
    <property type="component" value="Unassembled WGS sequence"/>
</dbReference>
<dbReference type="PROSITE" id="PS50879">
    <property type="entry name" value="RNASE_H_1"/>
    <property type="match status" value="1"/>
</dbReference>
<dbReference type="CDD" id="cd09276">
    <property type="entry name" value="Rnase_HI_RT_non_LTR"/>
    <property type="match status" value="1"/>
</dbReference>
<dbReference type="GO" id="GO:0004523">
    <property type="term" value="F:RNA-DNA hybrid ribonuclease activity"/>
    <property type="evidence" value="ECO:0007669"/>
    <property type="project" value="InterPro"/>
</dbReference>
<name>A0A5M3MGV9_CONPW</name>
<feature type="region of interest" description="Disordered" evidence="1">
    <location>
        <begin position="87"/>
        <end position="121"/>
    </location>
</feature>
<dbReference type="AlphaFoldDB" id="A0A5M3MGV9"/>
<dbReference type="InterPro" id="IPR036397">
    <property type="entry name" value="RNaseH_sf"/>
</dbReference>
<evidence type="ECO:0000313" key="4">
    <source>
        <dbReference type="Proteomes" id="UP000053558"/>
    </source>
</evidence>